<dbReference type="Proteomes" id="UP000724149">
    <property type="component" value="Unassembled WGS sequence"/>
</dbReference>
<evidence type="ECO:0000313" key="6">
    <source>
        <dbReference type="EMBL" id="MBM6922963.1"/>
    </source>
</evidence>
<dbReference type="PROSITE" id="PS00201">
    <property type="entry name" value="FLAVODOXIN"/>
    <property type="match status" value="1"/>
</dbReference>
<evidence type="ECO:0000313" key="7">
    <source>
        <dbReference type="Proteomes" id="UP000724149"/>
    </source>
</evidence>
<evidence type="ECO:0000256" key="3">
    <source>
        <dbReference type="ARBA" id="ARBA00022448"/>
    </source>
</evidence>
<dbReference type="SUPFAM" id="SSF52218">
    <property type="entry name" value="Flavoproteins"/>
    <property type="match status" value="1"/>
</dbReference>
<proteinExistence type="inferred from homology"/>
<sequence>MQNIRNITDKILWVGASDRRLHLFENMFPVPDGVAYNSYVILDEKTAIMDTADSSVTRQYLENLTAALGGRQPDYLVVNHMEPDHCADIAELARLYPSMQIVGNQKTFGLMNQFYNMDLEGRTVVVKEGDVLDLGEHKLTFVMAPMVHWPEAMMSYESTHKILFSADAFGSFGALDGAVFNDENLDPHGLHSELRRYYSNIVGKYGMQVQAVLKKAAGLEISMICPLHGPIWREDLGWLLDKYQKWSSYTPEENTVAIFYGSMYGNTAEAADLLAGKLTAAGVKGVTVRDVSKTDVSYLISDVFRASHLVLAAPTYNNGLYPKMANFIEDMKALNVQNRTVSIIENGSWAPQSGKIMRAMLGEMKDMTVLEKSLTVRSALKEDQLAVLDEMTAEILASLNK</sequence>
<dbReference type="InterPro" id="IPR001279">
    <property type="entry name" value="Metallo-B-lactamas"/>
</dbReference>
<dbReference type="Gene3D" id="3.60.15.10">
    <property type="entry name" value="Ribonuclease Z/Hydroxyacylglutathione hydrolase-like"/>
    <property type="match status" value="1"/>
</dbReference>
<dbReference type="PIRSF" id="PIRSF005243">
    <property type="entry name" value="ROO"/>
    <property type="match status" value="1"/>
</dbReference>
<dbReference type="CDD" id="cd07709">
    <property type="entry name" value="flavodiiron_proteins_MBL-fold"/>
    <property type="match status" value="1"/>
</dbReference>
<dbReference type="InterPro" id="IPR051285">
    <property type="entry name" value="NADH_oxidoreductase_modular"/>
</dbReference>
<dbReference type="InterPro" id="IPR029039">
    <property type="entry name" value="Flavoprotein-like_sf"/>
</dbReference>
<keyword evidence="7" id="KW-1185">Reference proteome</keyword>
<protein>
    <submittedName>
        <fullName evidence="6">FprA family A-type flavoprotein</fullName>
    </submittedName>
</protein>
<comment type="similarity">
    <text evidence="2">In the N-terminal section; belongs to the zinc metallo-hydrolase group 3 family.</text>
</comment>
<keyword evidence="4" id="KW-0249">Electron transport</keyword>
<evidence type="ECO:0000256" key="4">
    <source>
        <dbReference type="ARBA" id="ARBA00022982"/>
    </source>
</evidence>
<dbReference type="InterPro" id="IPR001226">
    <property type="entry name" value="Flavodoxin_CS"/>
</dbReference>
<dbReference type="PANTHER" id="PTHR32145">
    <property type="entry name" value="DIFLAVIN FLAVOPROTEIN A 2-RELATED"/>
    <property type="match status" value="1"/>
</dbReference>
<feature type="domain" description="Flavodoxin-like" evidence="5">
    <location>
        <begin position="256"/>
        <end position="396"/>
    </location>
</feature>
<dbReference type="PANTHER" id="PTHR32145:SF20">
    <property type="entry name" value="FLAVOPROTEIN"/>
    <property type="match status" value="1"/>
</dbReference>
<evidence type="ECO:0000256" key="1">
    <source>
        <dbReference type="ARBA" id="ARBA00001962"/>
    </source>
</evidence>
<dbReference type="EMBL" id="JACSNR010000003">
    <property type="protein sequence ID" value="MBM6922963.1"/>
    <property type="molecule type" value="Genomic_DNA"/>
</dbReference>
<dbReference type="Pfam" id="PF00258">
    <property type="entry name" value="Flavodoxin_1"/>
    <property type="match status" value="1"/>
</dbReference>
<dbReference type="SUPFAM" id="SSF56281">
    <property type="entry name" value="Metallo-hydrolase/oxidoreductase"/>
    <property type="match status" value="1"/>
</dbReference>
<dbReference type="InterPro" id="IPR008254">
    <property type="entry name" value="Flavodoxin/NO_synth"/>
</dbReference>
<comment type="caution">
    <text evidence="6">The sequence shown here is derived from an EMBL/GenBank/DDBJ whole genome shotgun (WGS) entry which is preliminary data.</text>
</comment>
<accession>A0ABS2GN61</accession>
<dbReference type="InterPro" id="IPR036866">
    <property type="entry name" value="RibonucZ/Hydroxyglut_hydro"/>
</dbReference>
<organism evidence="6 7">
    <name type="scientific">Hydrogenoanaerobacterium saccharovorans</name>
    <dbReference type="NCBI Taxonomy" id="474960"/>
    <lineage>
        <taxon>Bacteria</taxon>
        <taxon>Bacillati</taxon>
        <taxon>Bacillota</taxon>
        <taxon>Clostridia</taxon>
        <taxon>Eubacteriales</taxon>
        <taxon>Oscillospiraceae</taxon>
        <taxon>Hydrogenoanaerobacterium</taxon>
    </lineage>
</organism>
<evidence type="ECO:0000259" key="5">
    <source>
        <dbReference type="PROSITE" id="PS50902"/>
    </source>
</evidence>
<dbReference type="Gene3D" id="3.40.50.360">
    <property type="match status" value="1"/>
</dbReference>
<name>A0ABS2GN61_9FIRM</name>
<evidence type="ECO:0000256" key="2">
    <source>
        <dbReference type="ARBA" id="ARBA00007121"/>
    </source>
</evidence>
<dbReference type="Pfam" id="PF19583">
    <property type="entry name" value="ODP"/>
    <property type="match status" value="1"/>
</dbReference>
<dbReference type="InterPro" id="IPR045761">
    <property type="entry name" value="ODP_dom"/>
</dbReference>
<dbReference type="PROSITE" id="PS50902">
    <property type="entry name" value="FLAVODOXIN_LIKE"/>
    <property type="match status" value="1"/>
</dbReference>
<keyword evidence="3" id="KW-0813">Transport</keyword>
<dbReference type="InterPro" id="IPR016440">
    <property type="entry name" value="Rubredoxin-O_OxRdtase"/>
</dbReference>
<gene>
    <name evidence="6" type="ORF">H9X81_04555</name>
</gene>
<dbReference type="SMART" id="SM00849">
    <property type="entry name" value="Lactamase_B"/>
    <property type="match status" value="1"/>
</dbReference>
<reference evidence="6 7" key="1">
    <citation type="journal article" date="2021" name="Sci. Rep.">
        <title>The distribution of antibiotic resistance genes in chicken gut microbiota commensals.</title>
        <authorList>
            <person name="Juricova H."/>
            <person name="Matiasovicova J."/>
            <person name="Kubasova T."/>
            <person name="Cejkova D."/>
            <person name="Rychlik I."/>
        </authorList>
    </citation>
    <scope>NUCLEOTIDE SEQUENCE [LARGE SCALE GENOMIC DNA]</scope>
    <source>
        <strain evidence="6 7">An564</strain>
    </source>
</reference>
<comment type="cofactor">
    <cofactor evidence="1">
        <name>Fe cation</name>
        <dbReference type="ChEBI" id="CHEBI:24875"/>
    </cofactor>
</comment>
<dbReference type="RefSeq" id="WP_204720220.1">
    <property type="nucleotide sequence ID" value="NZ_JACSNR010000003.1"/>
</dbReference>